<keyword evidence="3" id="KW-1185">Reference proteome</keyword>
<name>A0A226DKK7_FOLCA</name>
<sequence length="205" mass="23083">MFFRLFFFVSYVSIASGFVQELTLYTEPGQGGDALRFKSKEPDLTTYLPHLRNVKSWCAKGLWHGFGSANYTNGRTINEFTMDGSTYCRNDTLFYTMSLRFAGPSETRKRSISIYRGLGCCYDGGMEYTFTGSSATNFGFLAKYIVLTGRSSWTGFENADFTGNSTCFSSSELIGHTTIYGKEIRSFVRGCDAKYKSEYVNVDKL</sequence>
<evidence type="ECO:0000313" key="2">
    <source>
        <dbReference type="EMBL" id="OXA46082.1"/>
    </source>
</evidence>
<organism evidence="2 3">
    <name type="scientific">Folsomia candida</name>
    <name type="common">Springtail</name>
    <dbReference type="NCBI Taxonomy" id="158441"/>
    <lineage>
        <taxon>Eukaryota</taxon>
        <taxon>Metazoa</taxon>
        <taxon>Ecdysozoa</taxon>
        <taxon>Arthropoda</taxon>
        <taxon>Hexapoda</taxon>
        <taxon>Collembola</taxon>
        <taxon>Entomobryomorpha</taxon>
        <taxon>Isotomoidea</taxon>
        <taxon>Isotomidae</taxon>
        <taxon>Proisotominae</taxon>
        <taxon>Folsomia</taxon>
    </lineage>
</organism>
<keyword evidence="1" id="KW-0732">Signal</keyword>
<feature type="chain" id="PRO_5013189126" evidence="1">
    <location>
        <begin position="18"/>
        <end position="205"/>
    </location>
</feature>
<protein>
    <submittedName>
        <fullName evidence="2">Uncharacterized protein</fullName>
    </submittedName>
</protein>
<accession>A0A226DKK7</accession>
<dbReference type="InterPro" id="IPR011024">
    <property type="entry name" value="G_crystallin-like"/>
</dbReference>
<dbReference type="AlphaFoldDB" id="A0A226DKK7"/>
<evidence type="ECO:0000313" key="3">
    <source>
        <dbReference type="Proteomes" id="UP000198287"/>
    </source>
</evidence>
<gene>
    <name evidence="2" type="ORF">Fcan01_19313</name>
</gene>
<reference evidence="2 3" key="1">
    <citation type="submission" date="2015-12" db="EMBL/GenBank/DDBJ databases">
        <title>The genome of Folsomia candida.</title>
        <authorList>
            <person name="Faddeeva A."/>
            <person name="Derks M.F."/>
            <person name="Anvar Y."/>
            <person name="Smit S."/>
            <person name="Van Straalen N."/>
            <person name="Roelofs D."/>
        </authorList>
    </citation>
    <scope>NUCLEOTIDE SEQUENCE [LARGE SCALE GENOMIC DNA]</scope>
    <source>
        <strain evidence="2 3">VU population</strain>
        <tissue evidence="2">Whole body</tissue>
    </source>
</reference>
<proteinExistence type="predicted"/>
<dbReference type="EMBL" id="LNIX01000016">
    <property type="protein sequence ID" value="OXA46082.1"/>
    <property type="molecule type" value="Genomic_DNA"/>
</dbReference>
<evidence type="ECO:0000256" key="1">
    <source>
        <dbReference type="SAM" id="SignalP"/>
    </source>
</evidence>
<dbReference type="SUPFAM" id="SSF49695">
    <property type="entry name" value="gamma-Crystallin-like"/>
    <property type="match status" value="1"/>
</dbReference>
<dbReference type="Proteomes" id="UP000198287">
    <property type="component" value="Unassembled WGS sequence"/>
</dbReference>
<feature type="signal peptide" evidence="1">
    <location>
        <begin position="1"/>
        <end position="17"/>
    </location>
</feature>
<comment type="caution">
    <text evidence="2">The sequence shown here is derived from an EMBL/GenBank/DDBJ whole genome shotgun (WGS) entry which is preliminary data.</text>
</comment>